<dbReference type="WBParaSite" id="RSKR_0000022800.1">
    <property type="protein sequence ID" value="RSKR_0000022800.1"/>
    <property type="gene ID" value="RSKR_0000022800"/>
</dbReference>
<reference evidence="2" key="1">
    <citation type="submission" date="2016-11" db="UniProtKB">
        <authorList>
            <consortium name="WormBaseParasite"/>
        </authorList>
    </citation>
    <scope>IDENTIFICATION</scope>
    <source>
        <strain evidence="2">KR3021</strain>
    </source>
</reference>
<accession>A0AC35TG80</accession>
<protein>
    <submittedName>
        <fullName evidence="2">Protein kinase domain-containing protein</fullName>
    </submittedName>
</protein>
<sequence>MQRDIIEVPLVNTGSIRMDEFSPVIERISEGSYGVVFKATWNRFGVEVAIKRITVEDMDGIPSTCLREVSILKELSHVNIVRLYDAFFCERKMYLIFEFIDADLWYVLKWRMQDQKLPVPYIKHFGIQICEALAYCHSRRIIHRDIKCENILIRRDNVVKMADFGLARTASAPMRQYTNEVVTIWYRPPELLLGTEFYTSSIDVWSVGCVLAECYTGCPLVKCESAIEQLLKTFELFGTPTDETWPGVEKYPDYSKDFPSYPVKSFDQIVPGLCSSFKDLLQSMLTYIPRQRIFATNAIKHPFFAGAKNELPPISTIFFNKTATT</sequence>
<name>A0AC35TG80_9BILA</name>
<evidence type="ECO:0000313" key="1">
    <source>
        <dbReference type="Proteomes" id="UP000095286"/>
    </source>
</evidence>
<organism evidence="1 2">
    <name type="scientific">Rhabditophanes sp. KR3021</name>
    <dbReference type="NCBI Taxonomy" id="114890"/>
    <lineage>
        <taxon>Eukaryota</taxon>
        <taxon>Metazoa</taxon>
        <taxon>Ecdysozoa</taxon>
        <taxon>Nematoda</taxon>
        <taxon>Chromadorea</taxon>
        <taxon>Rhabditida</taxon>
        <taxon>Tylenchina</taxon>
        <taxon>Panagrolaimomorpha</taxon>
        <taxon>Strongyloidoidea</taxon>
        <taxon>Alloionematidae</taxon>
        <taxon>Rhabditophanes</taxon>
    </lineage>
</organism>
<dbReference type="Proteomes" id="UP000095286">
    <property type="component" value="Unplaced"/>
</dbReference>
<evidence type="ECO:0000313" key="2">
    <source>
        <dbReference type="WBParaSite" id="RSKR_0000022800.1"/>
    </source>
</evidence>
<proteinExistence type="predicted"/>